<evidence type="ECO:0000313" key="2">
    <source>
        <dbReference type="Proteomes" id="UP001458880"/>
    </source>
</evidence>
<reference evidence="1 2" key="1">
    <citation type="journal article" date="2024" name="BMC Genomics">
        <title>De novo assembly and annotation of Popillia japonica's genome with initial clues to its potential as an invasive pest.</title>
        <authorList>
            <person name="Cucini C."/>
            <person name="Boschi S."/>
            <person name="Funari R."/>
            <person name="Cardaioli E."/>
            <person name="Iannotti N."/>
            <person name="Marturano G."/>
            <person name="Paoli F."/>
            <person name="Bruttini M."/>
            <person name="Carapelli A."/>
            <person name="Frati F."/>
            <person name="Nardi F."/>
        </authorList>
    </citation>
    <scope>NUCLEOTIDE SEQUENCE [LARGE SCALE GENOMIC DNA]</scope>
    <source>
        <strain evidence="1">DMR45628</strain>
    </source>
</reference>
<accession>A0AAW1MHM4</accession>
<dbReference type="Proteomes" id="UP001458880">
    <property type="component" value="Unassembled WGS sequence"/>
</dbReference>
<sequence>MDSDNRNTTEWALLFPLKAGLIGMKCTTFKFNEKKSKIGKEFEKCARSKMRRGSSMSDIDKLTPDRLPDVVRSVTKTNQFLSPASLPQTPHLSRSHLNTAGIGERTQRAESIGDLMNQKKYYGSSNWSVRSETLIARTVPLSTVTPKQSPPGSPAVLTSSYSELDLVDAERNGPLTVAQRTQRLSKLIKQKRNCENVKNVRQQMRVDSHPFERDSDAMNRPSRSDNFECVPPETLRHLSVDRCATTNSPTVCVGIRITGH</sequence>
<protein>
    <submittedName>
        <fullName evidence="1">Uncharacterized protein</fullName>
    </submittedName>
</protein>
<organism evidence="1 2">
    <name type="scientific">Popillia japonica</name>
    <name type="common">Japanese beetle</name>
    <dbReference type="NCBI Taxonomy" id="7064"/>
    <lineage>
        <taxon>Eukaryota</taxon>
        <taxon>Metazoa</taxon>
        <taxon>Ecdysozoa</taxon>
        <taxon>Arthropoda</taxon>
        <taxon>Hexapoda</taxon>
        <taxon>Insecta</taxon>
        <taxon>Pterygota</taxon>
        <taxon>Neoptera</taxon>
        <taxon>Endopterygota</taxon>
        <taxon>Coleoptera</taxon>
        <taxon>Polyphaga</taxon>
        <taxon>Scarabaeiformia</taxon>
        <taxon>Scarabaeidae</taxon>
        <taxon>Rutelinae</taxon>
        <taxon>Popillia</taxon>
    </lineage>
</organism>
<comment type="caution">
    <text evidence="1">The sequence shown here is derived from an EMBL/GenBank/DDBJ whole genome shotgun (WGS) entry which is preliminary data.</text>
</comment>
<proteinExistence type="predicted"/>
<name>A0AAW1MHM4_POPJA</name>
<keyword evidence="2" id="KW-1185">Reference proteome</keyword>
<gene>
    <name evidence="1" type="ORF">QE152_g5498</name>
</gene>
<dbReference type="AlphaFoldDB" id="A0AAW1MHM4"/>
<evidence type="ECO:0000313" key="1">
    <source>
        <dbReference type="EMBL" id="KAK9747200.1"/>
    </source>
</evidence>
<dbReference type="EMBL" id="JASPKY010000033">
    <property type="protein sequence ID" value="KAK9747200.1"/>
    <property type="molecule type" value="Genomic_DNA"/>
</dbReference>